<dbReference type="Proteomes" id="UP000521943">
    <property type="component" value="Unassembled WGS sequence"/>
</dbReference>
<feature type="compositionally biased region" description="Polar residues" evidence="2">
    <location>
        <begin position="1275"/>
        <end position="1288"/>
    </location>
</feature>
<feature type="compositionally biased region" description="Acidic residues" evidence="2">
    <location>
        <begin position="1256"/>
        <end position="1274"/>
    </location>
</feature>
<dbReference type="InterPro" id="IPR051055">
    <property type="entry name" value="PIF1_helicase"/>
</dbReference>
<proteinExistence type="inferred from homology"/>
<keyword evidence="1" id="KW-0347">Helicase</keyword>
<name>A0A8H6HT57_9AGAR</name>
<dbReference type="EMBL" id="JACGCI010000045">
    <property type="protein sequence ID" value="KAF6752335.1"/>
    <property type="molecule type" value="Genomic_DNA"/>
</dbReference>
<keyword evidence="1" id="KW-0067">ATP-binding</keyword>
<dbReference type="SUPFAM" id="SSF52540">
    <property type="entry name" value="P-loop containing nucleoside triphosphate hydrolases"/>
    <property type="match status" value="1"/>
</dbReference>
<keyword evidence="1" id="KW-0227">DNA damage</keyword>
<dbReference type="Pfam" id="PF20209">
    <property type="entry name" value="DUF6570"/>
    <property type="match status" value="1"/>
</dbReference>
<keyword evidence="1" id="KW-0378">Hydrolase</keyword>
<evidence type="ECO:0000256" key="1">
    <source>
        <dbReference type="RuleBase" id="RU363044"/>
    </source>
</evidence>
<comment type="catalytic activity">
    <reaction evidence="1">
        <text>ATP + H2O = ADP + phosphate + H(+)</text>
        <dbReference type="Rhea" id="RHEA:13065"/>
        <dbReference type="ChEBI" id="CHEBI:15377"/>
        <dbReference type="ChEBI" id="CHEBI:15378"/>
        <dbReference type="ChEBI" id="CHEBI:30616"/>
        <dbReference type="ChEBI" id="CHEBI:43474"/>
        <dbReference type="ChEBI" id="CHEBI:456216"/>
        <dbReference type="EC" id="5.6.2.3"/>
    </reaction>
</comment>
<dbReference type="Pfam" id="PF05970">
    <property type="entry name" value="PIF1"/>
    <property type="match status" value="1"/>
</dbReference>
<dbReference type="Gene3D" id="3.40.50.300">
    <property type="entry name" value="P-loop containing nucleotide triphosphate hydrolases"/>
    <property type="match status" value="1"/>
</dbReference>
<dbReference type="OrthoDB" id="3229882at2759"/>
<feature type="domain" description="Helitron helicase-like" evidence="4">
    <location>
        <begin position="629"/>
        <end position="843"/>
    </location>
</feature>
<dbReference type="PANTHER" id="PTHR47642">
    <property type="entry name" value="ATP-DEPENDENT DNA HELICASE"/>
    <property type="match status" value="1"/>
</dbReference>
<gene>
    <name evidence="6" type="ORF">DFP72DRAFT_850135</name>
</gene>
<evidence type="ECO:0000259" key="4">
    <source>
        <dbReference type="Pfam" id="PF14214"/>
    </source>
</evidence>
<keyword evidence="1" id="KW-0234">DNA repair</keyword>
<dbReference type="GO" id="GO:0043139">
    <property type="term" value="F:5'-3' DNA helicase activity"/>
    <property type="evidence" value="ECO:0007669"/>
    <property type="project" value="UniProtKB-EC"/>
</dbReference>
<comment type="cofactor">
    <cofactor evidence="1">
        <name>Mg(2+)</name>
        <dbReference type="ChEBI" id="CHEBI:18420"/>
    </cofactor>
</comment>
<dbReference type="InterPro" id="IPR010285">
    <property type="entry name" value="DNA_helicase_pif1-like_DEAD"/>
</dbReference>
<dbReference type="InterPro" id="IPR025476">
    <property type="entry name" value="Helitron_helicase-like"/>
</dbReference>
<feature type="domain" description="DUF6570" evidence="5">
    <location>
        <begin position="388"/>
        <end position="505"/>
    </location>
</feature>
<sequence>MPLTTPPPTSVLQLMASILSSACNTAALPVTSDLRLQHSIWAPVLLVGGGPRSQILSAQQLQGATAPDGQIIEWEHSQYVFIEYMPLHKYDPTSERHRNGILCRIPIPLVCKQLGARELRDLCGLHTGLTFSTRDVRGHLEMKLLEHICEETCEVSYALVKPSVSSSILDVESSELLQCLKILSHSDLQEYLTEERASLTSVGYKVSKTTRTEEVPTSATDFVIQNLRLETLARQTTVQGLRSLGAHHGIRMPTKWAKRACSDALCNHRCDDCRALYYVITPIVSSQPRKSVWAHWVDTCDLPLDWQSSFEIPTESYPPRPTTMLDIVHAMKGYCLCGQLCRRADLTPLDPTTHDLTILEEIGCTRMERHTIDDQIRELKGPVLDSTRGRHPKMALANRLWLGEVPACLQGLTLGECALIARVRYNRVVVRVAKGHAKMIANVIAFEHPSKKIYERLPIAKSELSDVLSILYTGIEPPSDDDLKRTPVKLNHKDYEDLSIDYDTLNSYDLDEIPIGLLKKDNPEAEGNILAASKSVFDTDYEQGTEDGPCPFVVNGLTSERHGEMTTTQSPQKRRTSLAIGHGPPQSIFNNPSLYPQMYPWLFPYGYGGVEQDEHSGWLSRENHVTWLAMYHDKRFQEDAGFLIVALNHTLIRQSSKGSLISMKRNNFGRAAEAIDKLDPQVLLTIAERLQNGGRFFPKTPEEKKCSVLMDQLDVVGGHVAGSLARKKYQRGEIWSLINYLNAPAWFITISPADSKHPLCVHWASHDKDFKPEIKGYKERQDLITKNPVACARFFHHLVGLFIKHVCGWDDDEPMRGLFGTPSAFYGTVEQQGRMTLHLHFLLWIRGQLPLHVVRERLMSEDSEFTKALTEYLESAFIGEFMTGSKDEIVARVPRIPEFEDRGIHTILQDTSEIPAGYVDPTLSMPEAPPDVFCDDVESCKCHNCAEVHSWYERFKMTVDDILLWSNIHTCFGRKDNKKKSGEGKDDGTLTKIHATGKGCINRDGVCTARFPRDVFMTSSVDVKTGHLNLKKKESSINDVSPAVVTMNRCNTDARCLLSGTSVKAIVGYVTDYITKGWLKTHQVFQATYDSFVKNEKVLDQVNEERPGNGARQMIMKVVNSLSSKMEIRAPMAALYLLQNPDHYTSHKFVPFYWKNYLNYVESQWSALLAISEPDENNVDTIPEDVGIQRNQDNLDPGIEITHHSVFEELGCGLQEDVSHEASPKQENTDADVIFLHMTPGKEDSSVNAGVKVEENDGDGDLQNDQGPDDDDFTMNDSPTENPETVQLSRSNGQYFTKSNTDDYRHRPRQLEAISLYDFAQRNKYVVDESDDEGDDIYVENGENDEDDDELFMGFGRENTNIKTANSYMLRALRFAGWKTMSTDSPGLSANLRLPRIAIDSSLRSGAWNNIIKVEKLRAWRRKLGAMFNASKEGDEIQAREPGSEVRNDAYLVSAVFLSKDFSPVEKKWADVMDSVVQQFSLNKGQEKAFRIIANHACSIDPIQLLMHLGGMGGTGKSTVIRALTEFFTQQDENYRFVLLGPTGTAAALIGGATYHSLLGINTERSGKRTETSAKIEEVREQLTGVGYLLVDEHSMLDCQALLAGSSPELSVDADRFKNVSIITALNRDKDFINSTSGARFALENGQKLEEFYSTDTLSRAEPK</sequence>
<dbReference type="GO" id="GO:0006281">
    <property type="term" value="P:DNA repair"/>
    <property type="evidence" value="ECO:0007669"/>
    <property type="project" value="UniProtKB-KW"/>
</dbReference>
<dbReference type="GO" id="GO:0000723">
    <property type="term" value="P:telomere maintenance"/>
    <property type="evidence" value="ECO:0007669"/>
    <property type="project" value="InterPro"/>
</dbReference>
<accession>A0A8H6HT57</accession>
<keyword evidence="7" id="KW-1185">Reference proteome</keyword>
<comment type="similarity">
    <text evidence="1">Belongs to the helicase family.</text>
</comment>
<dbReference type="Pfam" id="PF14214">
    <property type="entry name" value="Helitron_like_N"/>
    <property type="match status" value="1"/>
</dbReference>
<feature type="domain" description="DNA helicase Pif1-like DEAD-box helicase" evidence="3">
    <location>
        <begin position="1482"/>
        <end position="1600"/>
    </location>
</feature>
<feature type="region of interest" description="Disordered" evidence="2">
    <location>
        <begin position="1252"/>
        <end position="1288"/>
    </location>
</feature>
<reference evidence="6 7" key="1">
    <citation type="submission" date="2020-07" db="EMBL/GenBank/DDBJ databases">
        <title>Comparative genomics of pyrophilous fungi reveals a link between fire events and developmental genes.</title>
        <authorList>
            <consortium name="DOE Joint Genome Institute"/>
            <person name="Steindorff A.S."/>
            <person name="Carver A."/>
            <person name="Calhoun S."/>
            <person name="Stillman K."/>
            <person name="Liu H."/>
            <person name="Lipzen A."/>
            <person name="Pangilinan J."/>
            <person name="Labutti K."/>
            <person name="Bruns T.D."/>
            <person name="Grigoriev I.V."/>
        </authorList>
    </citation>
    <scope>NUCLEOTIDE SEQUENCE [LARGE SCALE GENOMIC DNA]</scope>
    <source>
        <strain evidence="6 7">CBS 144469</strain>
    </source>
</reference>
<protein>
    <recommendedName>
        <fullName evidence="1">ATP-dependent DNA helicase</fullName>
        <ecNumber evidence="1">5.6.2.3</ecNumber>
    </recommendedName>
</protein>
<dbReference type="GO" id="GO:0005524">
    <property type="term" value="F:ATP binding"/>
    <property type="evidence" value="ECO:0007669"/>
    <property type="project" value="UniProtKB-KW"/>
</dbReference>
<comment type="caution">
    <text evidence="6">The sequence shown here is derived from an EMBL/GenBank/DDBJ whole genome shotgun (WGS) entry which is preliminary data.</text>
</comment>
<evidence type="ECO:0000259" key="5">
    <source>
        <dbReference type="Pfam" id="PF20209"/>
    </source>
</evidence>
<evidence type="ECO:0000313" key="7">
    <source>
        <dbReference type="Proteomes" id="UP000521943"/>
    </source>
</evidence>
<dbReference type="InterPro" id="IPR046700">
    <property type="entry name" value="DUF6570"/>
</dbReference>
<keyword evidence="1" id="KW-0547">Nucleotide-binding</keyword>
<evidence type="ECO:0000259" key="3">
    <source>
        <dbReference type="Pfam" id="PF05970"/>
    </source>
</evidence>
<keyword evidence="1" id="KW-0233">DNA recombination</keyword>
<evidence type="ECO:0000313" key="6">
    <source>
        <dbReference type="EMBL" id="KAF6752335.1"/>
    </source>
</evidence>
<dbReference type="EC" id="5.6.2.3" evidence="1"/>
<dbReference type="GO" id="GO:0006310">
    <property type="term" value="P:DNA recombination"/>
    <property type="evidence" value="ECO:0007669"/>
    <property type="project" value="UniProtKB-KW"/>
</dbReference>
<dbReference type="InterPro" id="IPR027417">
    <property type="entry name" value="P-loop_NTPase"/>
</dbReference>
<organism evidence="6 7">
    <name type="scientific">Ephemerocybe angulata</name>
    <dbReference type="NCBI Taxonomy" id="980116"/>
    <lineage>
        <taxon>Eukaryota</taxon>
        <taxon>Fungi</taxon>
        <taxon>Dikarya</taxon>
        <taxon>Basidiomycota</taxon>
        <taxon>Agaricomycotina</taxon>
        <taxon>Agaricomycetes</taxon>
        <taxon>Agaricomycetidae</taxon>
        <taxon>Agaricales</taxon>
        <taxon>Agaricineae</taxon>
        <taxon>Psathyrellaceae</taxon>
        <taxon>Ephemerocybe</taxon>
    </lineage>
</organism>
<evidence type="ECO:0000256" key="2">
    <source>
        <dbReference type="SAM" id="MobiDB-lite"/>
    </source>
</evidence>
<dbReference type="GO" id="GO:0016787">
    <property type="term" value="F:hydrolase activity"/>
    <property type="evidence" value="ECO:0007669"/>
    <property type="project" value="UniProtKB-KW"/>
</dbReference>